<evidence type="ECO:0000313" key="2">
    <source>
        <dbReference type="EMBL" id="KAK4044937.1"/>
    </source>
</evidence>
<feature type="compositionally biased region" description="Low complexity" evidence="1">
    <location>
        <begin position="30"/>
        <end position="53"/>
    </location>
</feature>
<proteinExistence type="predicted"/>
<evidence type="ECO:0008006" key="4">
    <source>
        <dbReference type="Google" id="ProtNLM"/>
    </source>
</evidence>
<evidence type="ECO:0000313" key="3">
    <source>
        <dbReference type="Proteomes" id="UP001234178"/>
    </source>
</evidence>
<organism evidence="2 3">
    <name type="scientific">Daphnia magna</name>
    <dbReference type="NCBI Taxonomy" id="35525"/>
    <lineage>
        <taxon>Eukaryota</taxon>
        <taxon>Metazoa</taxon>
        <taxon>Ecdysozoa</taxon>
        <taxon>Arthropoda</taxon>
        <taxon>Crustacea</taxon>
        <taxon>Branchiopoda</taxon>
        <taxon>Diplostraca</taxon>
        <taxon>Cladocera</taxon>
        <taxon>Anomopoda</taxon>
        <taxon>Daphniidae</taxon>
        <taxon>Daphnia</taxon>
    </lineage>
</organism>
<sequence>MNGGPFDPNGKPPYPGAPNYGQPGSPPAAPSQAQGYGSPTNYGGQQPPQQSGFGAPGYPPPQGYGAPGGYPPPQGYGAPGYPARTPTPRPGRLWRPQQGYAPPNYAANPYAAPMTPYAGGMMGPPGMQGPASDVNPGLFGAIPCPTCGMATNARADGAAVGFFVAGIPGWLIASALMTNSGRLFSAEPSIVDHEPKNCEDRRRGRRPASACRVFRPGRRAQLTTNRCCSNNWYAKDLRFLDGGKSRSFRKERLNIC</sequence>
<feature type="region of interest" description="Disordered" evidence="1">
    <location>
        <begin position="1"/>
        <end position="100"/>
    </location>
</feature>
<keyword evidence="3" id="KW-1185">Reference proteome</keyword>
<evidence type="ECO:0000256" key="1">
    <source>
        <dbReference type="SAM" id="MobiDB-lite"/>
    </source>
</evidence>
<comment type="caution">
    <text evidence="2">The sequence shown here is derived from an EMBL/GenBank/DDBJ whole genome shotgun (WGS) entry which is preliminary data.</text>
</comment>
<accession>A0ABR0B8M5</accession>
<dbReference type="Proteomes" id="UP001234178">
    <property type="component" value="Unassembled WGS sequence"/>
</dbReference>
<gene>
    <name evidence="2" type="ORF">OUZ56_032343</name>
</gene>
<dbReference type="EMBL" id="JAOYFB010000041">
    <property type="protein sequence ID" value="KAK4044937.1"/>
    <property type="molecule type" value="Genomic_DNA"/>
</dbReference>
<reference evidence="2 3" key="1">
    <citation type="journal article" date="2023" name="Nucleic Acids Res.">
        <title>The hologenome of Daphnia magna reveals possible DNA methylation and microbiome-mediated evolution of the host genome.</title>
        <authorList>
            <person name="Chaturvedi A."/>
            <person name="Li X."/>
            <person name="Dhandapani V."/>
            <person name="Marshall H."/>
            <person name="Kissane S."/>
            <person name="Cuenca-Cambronero M."/>
            <person name="Asole G."/>
            <person name="Calvet F."/>
            <person name="Ruiz-Romero M."/>
            <person name="Marangio P."/>
            <person name="Guigo R."/>
            <person name="Rago D."/>
            <person name="Mirbahai L."/>
            <person name="Eastwood N."/>
            <person name="Colbourne J.K."/>
            <person name="Zhou J."/>
            <person name="Mallon E."/>
            <person name="Orsini L."/>
        </authorList>
    </citation>
    <scope>NUCLEOTIDE SEQUENCE [LARGE SCALE GENOMIC DNA]</scope>
    <source>
        <strain evidence="2">LRV0_1</strain>
    </source>
</reference>
<name>A0ABR0B8M5_9CRUS</name>
<protein>
    <recommendedName>
        <fullName evidence="4">LITAF domain-containing protein</fullName>
    </recommendedName>
</protein>